<evidence type="ECO:0000259" key="6">
    <source>
        <dbReference type="Pfam" id="PF00127"/>
    </source>
</evidence>
<dbReference type="InterPro" id="IPR000923">
    <property type="entry name" value="BlueCu_1"/>
</dbReference>
<dbReference type="GO" id="GO:0005507">
    <property type="term" value="F:copper ion binding"/>
    <property type="evidence" value="ECO:0007669"/>
    <property type="project" value="InterPro"/>
</dbReference>
<dbReference type="PROSITE" id="PS00196">
    <property type="entry name" value="COPPER_BLUE"/>
    <property type="match status" value="1"/>
</dbReference>
<dbReference type="NCBIfam" id="TIGR02695">
    <property type="entry name" value="azurin"/>
    <property type="match status" value="1"/>
</dbReference>
<evidence type="ECO:0000256" key="1">
    <source>
        <dbReference type="ARBA" id="ARBA00022448"/>
    </source>
</evidence>
<accession>A0A7W3YER9</accession>
<proteinExistence type="predicted"/>
<keyword evidence="4" id="KW-0186">Copper</keyword>
<organism evidence="7 8">
    <name type="scientific">Marilutibacter penaei</name>
    <dbReference type="NCBI Taxonomy" id="2759900"/>
    <lineage>
        <taxon>Bacteria</taxon>
        <taxon>Pseudomonadati</taxon>
        <taxon>Pseudomonadota</taxon>
        <taxon>Gammaproteobacteria</taxon>
        <taxon>Lysobacterales</taxon>
        <taxon>Lysobacteraceae</taxon>
        <taxon>Marilutibacter</taxon>
    </lineage>
</organism>
<gene>
    <name evidence="7" type="primary">azu</name>
    <name evidence="7" type="ORF">H4F99_11620</name>
</gene>
<dbReference type="Pfam" id="PF00127">
    <property type="entry name" value="Copper-bind"/>
    <property type="match status" value="1"/>
</dbReference>
<keyword evidence="2" id="KW-0479">Metal-binding</keyword>
<dbReference type="PROSITE" id="PS51257">
    <property type="entry name" value="PROKAR_LIPOPROTEIN"/>
    <property type="match status" value="1"/>
</dbReference>
<dbReference type="PANTHER" id="PTHR38439:SF2">
    <property type="entry name" value="OUTER MEMBRANE PROTEIN H.8"/>
    <property type="match status" value="1"/>
</dbReference>
<dbReference type="GO" id="GO:0009055">
    <property type="term" value="F:electron transfer activity"/>
    <property type="evidence" value="ECO:0007669"/>
    <property type="project" value="InterPro"/>
</dbReference>
<evidence type="ECO:0000256" key="5">
    <source>
        <dbReference type="SAM" id="SignalP"/>
    </source>
</evidence>
<name>A0A7W3YER9_9GAMM</name>
<keyword evidence="1" id="KW-0813">Transport</keyword>
<dbReference type="PANTHER" id="PTHR38439">
    <property type="entry name" value="AURACYANIN-B"/>
    <property type="match status" value="1"/>
</dbReference>
<dbReference type="InterPro" id="IPR028871">
    <property type="entry name" value="BlueCu_1_BS"/>
</dbReference>
<feature type="chain" id="PRO_5030684890" evidence="5">
    <location>
        <begin position="18"/>
        <end position="187"/>
    </location>
</feature>
<sequence>MTARPTLLASGFLLVLAGCGDPAPTPPAGGPVPESASTPAAPVAAVEPAANEGTEPSTDTACAVEIEGNDLMQFNRDAIAVPATCERFTITLRHTGQMPVATMGHNVVITRESDMPAVAADGVGAGLDAGYLKPGDDRILAHSDLVGGGAITSVTFPSAKLKEGGPYVFFCSFPGHAPMMNGRIALE</sequence>
<keyword evidence="5" id="KW-0732">Signal</keyword>
<dbReference type="InterPro" id="IPR050845">
    <property type="entry name" value="Cu-binding_ET"/>
</dbReference>
<feature type="signal peptide" evidence="5">
    <location>
        <begin position="1"/>
        <end position="17"/>
    </location>
</feature>
<dbReference type="CDD" id="cd13922">
    <property type="entry name" value="Azurin"/>
    <property type="match status" value="1"/>
</dbReference>
<evidence type="ECO:0000313" key="8">
    <source>
        <dbReference type="Proteomes" id="UP000552587"/>
    </source>
</evidence>
<dbReference type="SUPFAM" id="SSF49503">
    <property type="entry name" value="Cupredoxins"/>
    <property type="match status" value="1"/>
</dbReference>
<dbReference type="InterPro" id="IPR008972">
    <property type="entry name" value="Cupredoxin"/>
</dbReference>
<reference evidence="7 8" key="1">
    <citation type="submission" date="2020-07" db="EMBL/GenBank/DDBJ databases">
        <authorList>
            <person name="Xu S."/>
            <person name="Li A."/>
        </authorList>
    </citation>
    <scope>NUCLEOTIDE SEQUENCE [LARGE SCALE GENOMIC DNA]</scope>
    <source>
        <strain evidence="7 8">SG-8</strain>
    </source>
</reference>
<comment type="caution">
    <text evidence="7">The sequence shown here is derived from an EMBL/GenBank/DDBJ whole genome shotgun (WGS) entry which is preliminary data.</text>
</comment>
<dbReference type="InterPro" id="IPR014068">
    <property type="entry name" value="Azurin"/>
</dbReference>
<dbReference type="Gene3D" id="2.60.40.420">
    <property type="entry name" value="Cupredoxins - blue copper proteins"/>
    <property type="match status" value="1"/>
</dbReference>
<dbReference type="EMBL" id="JACHTE010000008">
    <property type="protein sequence ID" value="MBB1089129.1"/>
    <property type="molecule type" value="Genomic_DNA"/>
</dbReference>
<evidence type="ECO:0000256" key="3">
    <source>
        <dbReference type="ARBA" id="ARBA00022982"/>
    </source>
</evidence>
<dbReference type="RefSeq" id="WP_182669914.1">
    <property type="nucleotide sequence ID" value="NZ_JACHTE010000008.1"/>
</dbReference>
<evidence type="ECO:0000256" key="4">
    <source>
        <dbReference type="ARBA" id="ARBA00023008"/>
    </source>
</evidence>
<keyword evidence="8" id="KW-1185">Reference proteome</keyword>
<dbReference type="AlphaFoldDB" id="A0A7W3YER9"/>
<feature type="domain" description="Blue (type 1) copper" evidence="6">
    <location>
        <begin position="61"/>
        <end position="187"/>
    </location>
</feature>
<evidence type="ECO:0000313" key="7">
    <source>
        <dbReference type="EMBL" id="MBB1089129.1"/>
    </source>
</evidence>
<keyword evidence="3" id="KW-0249">Electron transport</keyword>
<protein>
    <submittedName>
        <fullName evidence="7">Azurin</fullName>
    </submittedName>
</protein>
<dbReference type="Proteomes" id="UP000552587">
    <property type="component" value="Unassembled WGS sequence"/>
</dbReference>
<evidence type="ECO:0000256" key="2">
    <source>
        <dbReference type="ARBA" id="ARBA00022723"/>
    </source>
</evidence>